<protein>
    <submittedName>
        <fullName evidence="1">Uncharacterized protein</fullName>
    </submittedName>
</protein>
<dbReference type="Proteomes" id="UP000790709">
    <property type="component" value="Unassembled WGS sequence"/>
</dbReference>
<gene>
    <name evidence="1" type="ORF">BV22DRAFT_92499</name>
</gene>
<keyword evidence="2" id="KW-1185">Reference proteome</keyword>
<comment type="caution">
    <text evidence="1">The sequence shown here is derived from an EMBL/GenBank/DDBJ whole genome shotgun (WGS) entry which is preliminary data.</text>
</comment>
<evidence type="ECO:0000313" key="1">
    <source>
        <dbReference type="EMBL" id="KAH7929941.1"/>
    </source>
</evidence>
<name>A0ACB8BY03_9AGAM</name>
<reference evidence="1" key="1">
    <citation type="journal article" date="2021" name="New Phytol.">
        <title>Evolutionary innovations through gain and loss of genes in the ectomycorrhizal Boletales.</title>
        <authorList>
            <person name="Wu G."/>
            <person name="Miyauchi S."/>
            <person name="Morin E."/>
            <person name="Kuo A."/>
            <person name="Drula E."/>
            <person name="Varga T."/>
            <person name="Kohler A."/>
            <person name="Feng B."/>
            <person name="Cao Y."/>
            <person name="Lipzen A."/>
            <person name="Daum C."/>
            <person name="Hundley H."/>
            <person name="Pangilinan J."/>
            <person name="Johnson J."/>
            <person name="Barry K."/>
            <person name="LaButti K."/>
            <person name="Ng V."/>
            <person name="Ahrendt S."/>
            <person name="Min B."/>
            <person name="Choi I.G."/>
            <person name="Park H."/>
            <person name="Plett J.M."/>
            <person name="Magnuson J."/>
            <person name="Spatafora J.W."/>
            <person name="Nagy L.G."/>
            <person name="Henrissat B."/>
            <person name="Grigoriev I.V."/>
            <person name="Yang Z.L."/>
            <person name="Xu J."/>
            <person name="Martin F.M."/>
        </authorList>
    </citation>
    <scope>NUCLEOTIDE SEQUENCE</scope>
    <source>
        <strain evidence="1">KUC20120723A-06</strain>
    </source>
</reference>
<accession>A0ACB8BY03</accession>
<organism evidence="1 2">
    <name type="scientific">Leucogyrophana mollusca</name>
    <dbReference type="NCBI Taxonomy" id="85980"/>
    <lineage>
        <taxon>Eukaryota</taxon>
        <taxon>Fungi</taxon>
        <taxon>Dikarya</taxon>
        <taxon>Basidiomycota</taxon>
        <taxon>Agaricomycotina</taxon>
        <taxon>Agaricomycetes</taxon>
        <taxon>Agaricomycetidae</taxon>
        <taxon>Boletales</taxon>
        <taxon>Boletales incertae sedis</taxon>
        <taxon>Leucogyrophana</taxon>
    </lineage>
</organism>
<evidence type="ECO:0000313" key="2">
    <source>
        <dbReference type="Proteomes" id="UP000790709"/>
    </source>
</evidence>
<dbReference type="EMBL" id="MU266336">
    <property type="protein sequence ID" value="KAH7929941.1"/>
    <property type="molecule type" value="Genomic_DNA"/>
</dbReference>
<sequence length="582" mass="60962">MEARQKSPCTARILMIQEHDKQPFRLSGQSLLPVYATYSKGTMKSPHTRLLSHRRLALDSIQRSSSGIIIDTKHSETACESSDRESFTQGSATCNEISEGEYEESPELSPQSAHTWNEPRLTAPVSPRAQRRSFQNTVISRKRSVSAVAESDLASAPSTLIPRSPSLQTESGTSYASTHSTLSSSQTSTTATQIMTPSTSSQLSNFSGASVVSLSVGDVTLSAPTSSATTMSSGSASSSAISASALSSRSPSAARDAIPIEAVASPPSNAASSSPPESLSQPPSSTSYQSTSSSSTCLGLLGAGIGCSQPTTSSSTCIGLLGAGIGCNPFKVANAPTTGATTTGTPPTTQPSPSKATITSSSSSSSLSSSSPSSPPPSSAVPNNSSSAPPTTLPPITSTGSPVPQVSQTLHSANSDTDTIKIIIGATVGGIALLAALLFFFIRRRRRNRMTPRPFPYQDLPDPPLTPVPAFPSGILVKNRPSVYIPAANSRVSTTSSFIQYPDACGLAEPSPSPRPDDASAIARLERDRELEMLYPARGYISKEAREVARDRWLNQLIEPERTSPTPSEYLPPYPRSAKSHL</sequence>
<proteinExistence type="predicted"/>